<dbReference type="AlphaFoldDB" id="A0A937W156"/>
<feature type="region of interest" description="Disordered" evidence="1">
    <location>
        <begin position="1"/>
        <end position="31"/>
    </location>
</feature>
<evidence type="ECO:0000313" key="2">
    <source>
        <dbReference type="EMBL" id="MBM3223835.1"/>
    </source>
</evidence>
<organism evidence="2 3">
    <name type="scientific">Tectimicrobiota bacterium</name>
    <dbReference type="NCBI Taxonomy" id="2528274"/>
    <lineage>
        <taxon>Bacteria</taxon>
        <taxon>Pseudomonadati</taxon>
        <taxon>Nitrospinota/Tectimicrobiota group</taxon>
        <taxon>Candidatus Tectimicrobiota</taxon>
    </lineage>
</organism>
<accession>A0A937W156</accession>
<sequence>MRKRQGDRLLAGSVRAGGAASTPAPAPPADRAARVTPAHYWQARAALATTIEWYRAMAMTLWLPQAEAVLARVE</sequence>
<evidence type="ECO:0000313" key="3">
    <source>
        <dbReference type="Proteomes" id="UP000712673"/>
    </source>
</evidence>
<name>A0A937W156_UNCTE</name>
<evidence type="ECO:0000256" key="1">
    <source>
        <dbReference type="SAM" id="MobiDB-lite"/>
    </source>
</evidence>
<gene>
    <name evidence="2" type="ORF">FJZ47_08555</name>
</gene>
<comment type="caution">
    <text evidence="2">The sequence shown here is derived from an EMBL/GenBank/DDBJ whole genome shotgun (WGS) entry which is preliminary data.</text>
</comment>
<dbReference type="Proteomes" id="UP000712673">
    <property type="component" value="Unassembled WGS sequence"/>
</dbReference>
<dbReference type="EMBL" id="VGLS01000208">
    <property type="protein sequence ID" value="MBM3223835.1"/>
    <property type="molecule type" value="Genomic_DNA"/>
</dbReference>
<protein>
    <submittedName>
        <fullName evidence="2">Uncharacterized protein</fullName>
    </submittedName>
</protein>
<proteinExistence type="predicted"/>
<reference evidence="2" key="1">
    <citation type="submission" date="2019-03" db="EMBL/GenBank/DDBJ databases">
        <title>Lake Tanganyika Metagenome-Assembled Genomes (MAGs).</title>
        <authorList>
            <person name="Tran P."/>
        </authorList>
    </citation>
    <scope>NUCLEOTIDE SEQUENCE</scope>
    <source>
        <strain evidence="2">K_DeepCast_65m_m2_066</strain>
    </source>
</reference>